<name>A0A5B7DLD8_PORTR</name>
<reference evidence="2 3" key="1">
    <citation type="submission" date="2019-05" db="EMBL/GenBank/DDBJ databases">
        <title>Another draft genome of Portunus trituberculatus and its Hox gene families provides insights of decapod evolution.</title>
        <authorList>
            <person name="Jeong J.-H."/>
            <person name="Song I."/>
            <person name="Kim S."/>
            <person name="Choi T."/>
            <person name="Kim D."/>
            <person name="Ryu S."/>
            <person name="Kim W."/>
        </authorList>
    </citation>
    <scope>NUCLEOTIDE SEQUENCE [LARGE SCALE GENOMIC DNA]</scope>
    <source>
        <tissue evidence="2">Muscle</tissue>
    </source>
</reference>
<evidence type="ECO:0000313" key="2">
    <source>
        <dbReference type="EMBL" id="MPC21995.1"/>
    </source>
</evidence>
<organism evidence="2 3">
    <name type="scientific">Portunus trituberculatus</name>
    <name type="common">Swimming crab</name>
    <name type="synonym">Neptunus trituberculatus</name>
    <dbReference type="NCBI Taxonomy" id="210409"/>
    <lineage>
        <taxon>Eukaryota</taxon>
        <taxon>Metazoa</taxon>
        <taxon>Ecdysozoa</taxon>
        <taxon>Arthropoda</taxon>
        <taxon>Crustacea</taxon>
        <taxon>Multicrustacea</taxon>
        <taxon>Malacostraca</taxon>
        <taxon>Eumalacostraca</taxon>
        <taxon>Eucarida</taxon>
        <taxon>Decapoda</taxon>
        <taxon>Pleocyemata</taxon>
        <taxon>Brachyura</taxon>
        <taxon>Eubrachyura</taxon>
        <taxon>Portunoidea</taxon>
        <taxon>Portunidae</taxon>
        <taxon>Portuninae</taxon>
        <taxon>Portunus</taxon>
    </lineage>
</organism>
<evidence type="ECO:0000313" key="3">
    <source>
        <dbReference type="Proteomes" id="UP000324222"/>
    </source>
</evidence>
<proteinExistence type="predicted"/>
<dbReference type="AlphaFoldDB" id="A0A5B7DLD8"/>
<protein>
    <submittedName>
        <fullName evidence="2">Uncharacterized protein</fullName>
    </submittedName>
</protein>
<keyword evidence="3" id="KW-1185">Reference proteome</keyword>
<dbReference type="Proteomes" id="UP000324222">
    <property type="component" value="Unassembled WGS sequence"/>
</dbReference>
<accession>A0A5B7DLD8</accession>
<evidence type="ECO:0000256" key="1">
    <source>
        <dbReference type="SAM" id="MobiDB-lite"/>
    </source>
</evidence>
<feature type="region of interest" description="Disordered" evidence="1">
    <location>
        <begin position="149"/>
        <end position="201"/>
    </location>
</feature>
<feature type="compositionally biased region" description="Low complexity" evidence="1">
    <location>
        <begin position="163"/>
        <end position="173"/>
    </location>
</feature>
<sequence length="201" mass="21775">MKESQGKNVSDQTTSLLFHSPLSSLLLFSPPPLLPSFIPISPLSLFPPSGPLPKPSQSQSSVNRVARFAIAEGFIFPLISHHLLIFLHTTTLVYNTQKLHQCCIRYCRVNKVIWTSLERLDILGVCGNGTRGNQGSLFSLAGHAVAGEQSSDEASLHPQHIPTSNTMTSSSSSAEQAQHRPGAPGKAMFINSSHARQDIHS</sequence>
<dbReference type="EMBL" id="VSRR010001039">
    <property type="protein sequence ID" value="MPC21995.1"/>
    <property type="molecule type" value="Genomic_DNA"/>
</dbReference>
<gene>
    <name evidence="2" type="ORF">E2C01_015001</name>
</gene>
<comment type="caution">
    <text evidence="2">The sequence shown here is derived from an EMBL/GenBank/DDBJ whole genome shotgun (WGS) entry which is preliminary data.</text>
</comment>